<feature type="chain" id="PRO_5013917424" evidence="1">
    <location>
        <begin position="22"/>
        <end position="235"/>
    </location>
</feature>
<proteinExistence type="predicted"/>
<dbReference type="EMBL" id="ODYU01009975">
    <property type="protein sequence ID" value="SOQ54749.1"/>
    <property type="molecule type" value="Genomic_DNA"/>
</dbReference>
<reference evidence="2" key="1">
    <citation type="submission" date="2016-07" db="EMBL/GenBank/DDBJ databases">
        <authorList>
            <person name="Bretaudeau A."/>
        </authorList>
    </citation>
    <scope>NUCLEOTIDE SEQUENCE</scope>
    <source>
        <strain evidence="2">Rice</strain>
        <tissue evidence="2">Whole body</tissue>
    </source>
</reference>
<feature type="signal peptide" evidence="1">
    <location>
        <begin position="1"/>
        <end position="21"/>
    </location>
</feature>
<keyword evidence="1" id="KW-0732">Signal</keyword>
<accession>A0A2H1WNV7</accession>
<gene>
    <name evidence="2" type="ORF">SFRICE_024222</name>
</gene>
<evidence type="ECO:0000256" key="1">
    <source>
        <dbReference type="SAM" id="SignalP"/>
    </source>
</evidence>
<protein>
    <submittedName>
        <fullName evidence="2">SFRICE_024222</fullName>
    </submittedName>
</protein>
<evidence type="ECO:0000313" key="2">
    <source>
        <dbReference type="EMBL" id="SOQ54749.1"/>
    </source>
</evidence>
<organism evidence="2">
    <name type="scientific">Spodoptera frugiperda</name>
    <name type="common">Fall armyworm</name>
    <dbReference type="NCBI Taxonomy" id="7108"/>
    <lineage>
        <taxon>Eukaryota</taxon>
        <taxon>Metazoa</taxon>
        <taxon>Ecdysozoa</taxon>
        <taxon>Arthropoda</taxon>
        <taxon>Hexapoda</taxon>
        <taxon>Insecta</taxon>
        <taxon>Pterygota</taxon>
        <taxon>Neoptera</taxon>
        <taxon>Endopterygota</taxon>
        <taxon>Lepidoptera</taxon>
        <taxon>Glossata</taxon>
        <taxon>Ditrysia</taxon>
        <taxon>Noctuoidea</taxon>
        <taxon>Noctuidae</taxon>
        <taxon>Amphipyrinae</taxon>
        <taxon>Spodoptera</taxon>
    </lineage>
</organism>
<sequence length="235" mass="26604">MFAKMESGFVFFVLCVAFASGQTLLQRAHVVNHDKFFTEAMQETIFELERRGFSTLKLTNITQNINTTMYRFQVLGTVDYYNGFLVSIQHISVTNMRQTVGTNTVDGVSAPTATVHGNLNLLDTRLGYDVLYKPTEGEPHHFTGDFYHGSIRWLISIMKNLNTKEITLSLTSEASGGLVYMSYRPDTNISQVLSRHFFPYNNADGVRTWTNTLSPIMLDVIANKVLFPEVCYSHC</sequence>
<name>A0A2H1WNV7_SPOFR</name>
<dbReference type="AlphaFoldDB" id="A0A2H1WNV7"/>